<protein>
    <submittedName>
        <fullName evidence="1">Uncharacterized protein</fullName>
    </submittedName>
</protein>
<dbReference type="HOGENOM" id="CLU_1364155_0_0_0"/>
<name>B8G367_CHLAD</name>
<evidence type="ECO:0000313" key="1">
    <source>
        <dbReference type="EMBL" id="ACL25240.1"/>
    </source>
</evidence>
<proteinExistence type="predicted"/>
<dbReference type="KEGG" id="cag:Cagg_2362"/>
<dbReference type="EMBL" id="CP001337">
    <property type="protein sequence ID" value="ACL25240.1"/>
    <property type="molecule type" value="Genomic_DNA"/>
</dbReference>
<accession>B8G367</accession>
<reference evidence="1" key="1">
    <citation type="submission" date="2008-12" db="EMBL/GenBank/DDBJ databases">
        <title>Complete sequence of Chloroflexus aggregans DSM 9485.</title>
        <authorList>
            <consortium name="US DOE Joint Genome Institute"/>
            <person name="Lucas S."/>
            <person name="Copeland A."/>
            <person name="Lapidus A."/>
            <person name="Glavina del Rio T."/>
            <person name="Dalin E."/>
            <person name="Tice H."/>
            <person name="Pitluck S."/>
            <person name="Foster B."/>
            <person name="Larimer F."/>
            <person name="Land M."/>
            <person name="Hauser L."/>
            <person name="Kyrpides N."/>
            <person name="Mikhailova N."/>
            <person name="Bryant D."/>
            <person name="Richardson P."/>
        </authorList>
    </citation>
    <scope>NUCLEOTIDE SEQUENCE</scope>
    <source>
        <strain evidence="1">DSM 9485</strain>
    </source>
</reference>
<dbReference type="Proteomes" id="UP000002508">
    <property type="component" value="Chromosome"/>
</dbReference>
<keyword evidence="2" id="KW-1185">Reference proteome</keyword>
<gene>
    <name evidence="1" type="ordered locus">Cagg_2362</name>
</gene>
<dbReference type="AlphaFoldDB" id="B8G367"/>
<evidence type="ECO:0000313" key="2">
    <source>
        <dbReference type="Proteomes" id="UP000002508"/>
    </source>
</evidence>
<organism evidence="1 2">
    <name type="scientific">Chloroflexus aggregans (strain MD-66 / DSM 9485)</name>
    <dbReference type="NCBI Taxonomy" id="326427"/>
    <lineage>
        <taxon>Bacteria</taxon>
        <taxon>Bacillati</taxon>
        <taxon>Chloroflexota</taxon>
        <taxon>Chloroflexia</taxon>
        <taxon>Chloroflexales</taxon>
        <taxon>Chloroflexineae</taxon>
        <taxon>Chloroflexaceae</taxon>
        <taxon>Chloroflexus</taxon>
    </lineage>
</organism>
<sequence>MLPRRAGDYEGLDLTTVASFDHGLHFGAGAQRLTTQHVNFTGQQLGYRLIGIGDELDNHPLDLHLTLIVVGVGLKGHALALHPLLQDVGAIAERAFNDLRQVLPLGSRHIGQLPAITQHLMRRIGTQTGTGKVGRPLDTGVEGNRILGVALEIDALNRVAVCQRGRTRSRIAVNLVRQLEVGLLQRLTVFPFNARDPYYR</sequence>